<accession>A0AAF0IPJ5</accession>
<keyword evidence="5 13" id="KW-0285">Flavoprotein</keyword>
<name>A0AAF0IPJ5_9BASI</name>
<dbReference type="EMBL" id="CP119953">
    <property type="protein sequence ID" value="WFC96299.1"/>
    <property type="molecule type" value="Genomic_DNA"/>
</dbReference>
<dbReference type="SUPFAM" id="SSF52540">
    <property type="entry name" value="P-loop containing nucleoside triphosphate hydrolases"/>
    <property type="match status" value="1"/>
</dbReference>
<evidence type="ECO:0000256" key="7">
    <source>
        <dbReference type="ARBA" id="ARBA00022737"/>
    </source>
</evidence>
<evidence type="ECO:0000256" key="3">
    <source>
        <dbReference type="ARBA" id="ARBA00007330"/>
    </source>
</evidence>
<dbReference type="InterPro" id="IPR038299">
    <property type="entry name" value="DAO_C_sf"/>
</dbReference>
<evidence type="ECO:0000256" key="8">
    <source>
        <dbReference type="ARBA" id="ARBA00022827"/>
    </source>
</evidence>
<feature type="domain" description="FAD dependent oxidoreductase" evidence="15">
    <location>
        <begin position="645"/>
        <end position="1014"/>
    </location>
</feature>
<keyword evidence="7" id="KW-0677">Repeat</keyword>
<dbReference type="Pfam" id="PF16901">
    <property type="entry name" value="DAO_C"/>
    <property type="match status" value="1"/>
</dbReference>
<dbReference type="Proteomes" id="UP001216638">
    <property type="component" value="Chromosome 3"/>
</dbReference>
<feature type="domain" description="Alpha-glycerophosphate oxidase C-terminal" evidence="16">
    <location>
        <begin position="1036"/>
        <end position="1163"/>
    </location>
</feature>
<dbReference type="InterPro" id="IPR031656">
    <property type="entry name" value="DAO_C"/>
</dbReference>
<proteinExistence type="inferred from homology"/>
<comment type="catalytic activity">
    <reaction evidence="13">
        <text>a quinone + sn-glycerol 3-phosphate = dihydroxyacetone phosphate + a quinol</text>
        <dbReference type="Rhea" id="RHEA:18977"/>
        <dbReference type="ChEBI" id="CHEBI:24646"/>
        <dbReference type="ChEBI" id="CHEBI:57597"/>
        <dbReference type="ChEBI" id="CHEBI:57642"/>
        <dbReference type="ChEBI" id="CHEBI:132124"/>
        <dbReference type="EC" id="1.1.5.3"/>
    </reaction>
</comment>
<dbReference type="InterPro" id="IPR006076">
    <property type="entry name" value="FAD-dep_OxRdtase"/>
</dbReference>
<dbReference type="GO" id="GO:0005739">
    <property type="term" value="C:mitochondrion"/>
    <property type="evidence" value="ECO:0007669"/>
    <property type="project" value="UniProtKB-SubCell"/>
</dbReference>
<dbReference type="Gene3D" id="1.10.8.870">
    <property type="entry name" value="Alpha-glycerophosphate oxidase, cap domain"/>
    <property type="match status" value="1"/>
</dbReference>
<evidence type="ECO:0000313" key="18">
    <source>
        <dbReference type="Proteomes" id="UP001216638"/>
    </source>
</evidence>
<dbReference type="PANTHER" id="PTHR11985:SF15">
    <property type="entry name" value="GLYCEROL-3-PHOSPHATE DEHYDROGENASE, MITOCHONDRIAL"/>
    <property type="match status" value="1"/>
</dbReference>
<dbReference type="InterPro" id="IPR000447">
    <property type="entry name" value="G3P_DH_FAD-dep"/>
</dbReference>
<organism evidence="17 18">
    <name type="scientific">Malassezia brasiliensis</name>
    <dbReference type="NCBI Taxonomy" id="1821822"/>
    <lineage>
        <taxon>Eukaryota</taxon>
        <taxon>Fungi</taxon>
        <taxon>Dikarya</taxon>
        <taxon>Basidiomycota</taxon>
        <taxon>Ustilaginomycotina</taxon>
        <taxon>Malasseziomycetes</taxon>
        <taxon>Malasseziales</taxon>
        <taxon>Malasseziaceae</taxon>
        <taxon>Malassezia</taxon>
    </lineage>
</organism>
<dbReference type="Pfam" id="PF01266">
    <property type="entry name" value="DAO"/>
    <property type="match status" value="1"/>
</dbReference>
<keyword evidence="11 13" id="KW-0560">Oxidoreductase</keyword>
<dbReference type="Gene3D" id="3.50.50.60">
    <property type="entry name" value="FAD/NAD(P)-binding domain"/>
    <property type="match status" value="1"/>
</dbReference>
<keyword evidence="12" id="KW-0496">Mitochondrion</keyword>
<dbReference type="PRINTS" id="PR01001">
    <property type="entry name" value="FADG3PDH"/>
</dbReference>
<evidence type="ECO:0000256" key="9">
    <source>
        <dbReference type="ARBA" id="ARBA00022837"/>
    </source>
</evidence>
<dbReference type="PANTHER" id="PTHR11985">
    <property type="entry name" value="GLYCEROL-3-PHOSPHATE DEHYDROGENASE"/>
    <property type="match status" value="1"/>
</dbReference>
<evidence type="ECO:0000256" key="1">
    <source>
        <dbReference type="ARBA" id="ARBA00001974"/>
    </source>
</evidence>
<keyword evidence="8" id="KW-0274">FAD</keyword>
<evidence type="ECO:0000256" key="14">
    <source>
        <dbReference type="SAM" id="MobiDB-lite"/>
    </source>
</evidence>
<dbReference type="FunFam" id="1.10.8.870:FF:000001">
    <property type="entry name" value="Glycerol-3-phosphate dehydrogenase"/>
    <property type="match status" value="1"/>
</dbReference>
<evidence type="ECO:0000256" key="2">
    <source>
        <dbReference type="ARBA" id="ARBA00004173"/>
    </source>
</evidence>
<dbReference type="PROSITE" id="PS00977">
    <property type="entry name" value="FAD_G3PDH_1"/>
    <property type="match status" value="1"/>
</dbReference>
<dbReference type="Pfam" id="PF03215">
    <property type="entry name" value="Rad17"/>
    <property type="match status" value="1"/>
</dbReference>
<evidence type="ECO:0000256" key="10">
    <source>
        <dbReference type="ARBA" id="ARBA00022946"/>
    </source>
</evidence>
<keyword evidence="18" id="KW-1185">Reference proteome</keyword>
<evidence type="ECO:0000256" key="4">
    <source>
        <dbReference type="ARBA" id="ARBA00013029"/>
    </source>
</evidence>
<comment type="subcellular location">
    <subcellularLocation>
        <location evidence="2">Mitochondrion</location>
    </subcellularLocation>
</comment>
<evidence type="ECO:0000256" key="12">
    <source>
        <dbReference type="ARBA" id="ARBA00023128"/>
    </source>
</evidence>
<evidence type="ECO:0000259" key="16">
    <source>
        <dbReference type="Pfam" id="PF16901"/>
    </source>
</evidence>
<dbReference type="GO" id="GO:0046872">
    <property type="term" value="F:metal ion binding"/>
    <property type="evidence" value="ECO:0007669"/>
    <property type="project" value="UniProtKB-KW"/>
</dbReference>
<dbReference type="AlphaFoldDB" id="A0AAF0IPJ5"/>
<evidence type="ECO:0000256" key="13">
    <source>
        <dbReference type="RuleBase" id="RU361217"/>
    </source>
</evidence>
<protein>
    <recommendedName>
        <fullName evidence="4 13">Glycerol-3-phosphate dehydrogenase</fullName>
        <ecNumber evidence="4 13">1.1.5.3</ecNumber>
    </recommendedName>
</protein>
<dbReference type="InterPro" id="IPR027417">
    <property type="entry name" value="P-loop_NTPase"/>
</dbReference>
<feature type="region of interest" description="Disordered" evidence="14">
    <location>
        <begin position="1"/>
        <end position="28"/>
    </location>
</feature>
<dbReference type="SUPFAM" id="SSF54373">
    <property type="entry name" value="FAD-linked reductases, C-terminal domain"/>
    <property type="match status" value="1"/>
</dbReference>
<dbReference type="EC" id="1.1.5.3" evidence="4 13"/>
<comment type="similarity">
    <text evidence="3 13">Belongs to the FAD-dependent glycerol-3-phosphate dehydrogenase family.</text>
</comment>
<evidence type="ECO:0000256" key="5">
    <source>
        <dbReference type="ARBA" id="ARBA00022630"/>
    </source>
</evidence>
<keyword evidence="10" id="KW-0809">Transit peptide</keyword>
<evidence type="ECO:0000256" key="11">
    <source>
        <dbReference type="ARBA" id="ARBA00023002"/>
    </source>
</evidence>
<evidence type="ECO:0000259" key="15">
    <source>
        <dbReference type="Pfam" id="PF01266"/>
    </source>
</evidence>
<keyword evidence="9" id="KW-0106">Calcium</keyword>
<dbReference type="GO" id="GO:0004368">
    <property type="term" value="F:glycerol-3-phosphate dehydrogenase (quinone) activity"/>
    <property type="evidence" value="ECO:0007669"/>
    <property type="project" value="UniProtKB-EC"/>
</dbReference>
<evidence type="ECO:0000313" key="17">
    <source>
        <dbReference type="EMBL" id="WFC96299.1"/>
    </source>
</evidence>
<comment type="cofactor">
    <cofactor evidence="1 13">
        <name>FAD</name>
        <dbReference type="ChEBI" id="CHEBI:57692"/>
    </cofactor>
</comment>
<gene>
    <name evidence="17" type="primary">GUT2</name>
    <name evidence="17" type="ORF">MBRA1_002956</name>
</gene>
<reference evidence="17" key="1">
    <citation type="submission" date="2023-03" db="EMBL/GenBank/DDBJ databases">
        <title>Mating type loci evolution in Malassezia.</title>
        <authorList>
            <person name="Coelho M.A."/>
        </authorList>
    </citation>
    <scope>NUCLEOTIDE SEQUENCE</scope>
    <source>
        <strain evidence="17">CBS 14135</strain>
    </source>
</reference>
<dbReference type="InterPro" id="IPR036188">
    <property type="entry name" value="FAD/NAD-bd_sf"/>
</dbReference>
<dbReference type="Gene3D" id="3.30.9.10">
    <property type="entry name" value="D-Amino Acid Oxidase, subunit A, domain 2"/>
    <property type="match status" value="1"/>
</dbReference>
<dbReference type="GO" id="GO:0006072">
    <property type="term" value="P:glycerol-3-phosphate metabolic process"/>
    <property type="evidence" value="ECO:0007669"/>
    <property type="project" value="UniProtKB-UniRule"/>
</dbReference>
<dbReference type="SUPFAM" id="SSF51905">
    <property type="entry name" value="FAD/NAD(P)-binding domain"/>
    <property type="match status" value="1"/>
</dbReference>
<evidence type="ECO:0000256" key="6">
    <source>
        <dbReference type="ARBA" id="ARBA00022723"/>
    </source>
</evidence>
<sequence>MGRARTVTSRPAPAPAPATAPAAAGHRTVTPDELPVHKRKVADVRAWLSEAFVAPTSKYRRILALTGPCGAGKTSTVRALAHRDALDFDLVEWENQDSFYDAGEQQSAIDRFAAFLHHAQRYPALQLAPRHASRPPPKRRKIVLVEDLPNLAHEATRVQFHQALEHVLTTPSTHVPIVLIVSDSVPRTEDDAAAVIGAASSWRARREAQMDVRAVVPESVRMHAAFAEIRFNPLTPRMIQSALHMRAAQLHVPRGLLTEISQASAGDLRGAETTLALLAAGRLCAGTKRKASTTADLAVTPRASAMVLFHALGRILYNKRVGDPGLDADVDKALTAPPVAPWHVSRRASLVDVEELWRDLPVDPSTFQLYLCHNFPSFTNEIDEAMHVADALSAAEAFPMRSEDARTSAAAALYGFQIATRGTLLALPSPVPRRGQSMTKPAFYNMAQRAQQCSDSLAEMRTMLLQSSALNELQDRAADVPLTAMATEFVPLFARIDPAWQRWLPPLVEQPVLSEAHADDLDVASEAQSHASAASSFGPRGPRGRVAVLAAAAFAGAAGTLALLRREEEDPVSHDVRPSMHWSPPTRTQMIEALKASSPAGLRHDGSLEQARSLLVPEHQAVGSSPIPEVEHAYNDPPKEDEGYDLLIIGGGATGAGCAVDAVTRGLKVAVVERDDFGAGTSSKSTKLVHGGVRYLQKAIMQLDWEQYKMVREALHERKTFLHIAPYLSHPLPIMIPVYSWWKLPYYFTGTKLYDLIAGGENMSGSYMVGREKALELFPMLRTHKLAGGVVYYDGQQNDTRMNIALILSAIQHGAAAANHCEVVQLNKVPDAQGKDKIVGARVRDLFTNEEFDVKAKGVVNATGPFSDSIRKMDEPTVQEIVAPSSGVHITFPGYFSPRNMGLLDPATSDGRVIFFLPWEGATIAGTTDTAAKVEANPVPGEQEIEWILDEVRNYLNTDVTVKRSDVLSAWSGLRPLVKDPKAKDTQSLVRNHLIDVSDSGLLTISGGKWTTYREMAEETINRAIEEFGLSPLRGCVTRQVRLIGAHDWSPTMYVRLLQEFGLELDVAQHLSNSYGDRAWSVCSVANPTGKRYPLNGIRLNAQLPYIEAEVRYAARMEYAAKAVDFIARRARMAFLDTEATIEALPRVIDIMGEELDWSETRRQAEFEEGINFLASMGVDPLRVAQLAKTPLVEARRWNETNSPRQITVSPVPLQPGPIRT</sequence>
<keyword evidence="6" id="KW-0479">Metal-binding</keyword>
<dbReference type="PROSITE" id="PS00978">
    <property type="entry name" value="FAD_G3PDH_2"/>
    <property type="match status" value="1"/>
</dbReference>
<dbReference type="Gene3D" id="3.40.50.300">
    <property type="entry name" value="P-loop containing nucleotide triphosphate hydrolases"/>
    <property type="match status" value="1"/>
</dbReference>